<gene>
    <name evidence="1" type="ORF">SAMN00790413_03950</name>
</gene>
<dbReference type="Proteomes" id="UP000192582">
    <property type="component" value="Unassembled WGS sequence"/>
</dbReference>
<evidence type="ECO:0000313" key="1">
    <source>
        <dbReference type="EMBL" id="SMB77832.1"/>
    </source>
</evidence>
<keyword evidence="2" id="KW-1185">Reference proteome</keyword>
<accession>A0A1W1U9X1</accession>
<dbReference type="AlphaFoldDB" id="A0A1W1U9X1"/>
<reference evidence="1 2" key="1">
    <citation type="submission" date="2017-04" db="EMBL/GenBank/DDBJ databases">
        <authorList>
            <person name="Afonso C.L."/>
            <person name="Miller P.J."/>
            <person name="Scott M.A."/>
            <person name="Spackman E."/>
            <person name="Goraichik I."/>
            <person name="Dimitrov K.M."/>
            <person name="Suarez D.L."/>
            <person name="Swayne D.E."/>
        </authorList>
    </citation>
    <scope>NUCLEOTIDE SEQUENCE [LARGE SCALE GENOMIC DNA]</scope>
    <source>
        <strain evidence="1 2">KR-140</strain>
    </source>
</reference>
<proteinExistence type="predicted"/>
<dbReference type="STRING" id="695939.SAMN00790413_03950"/>
<dbReference type="EMBL" id="FWWU01000001">
    <property type="protein sequence ID" value="SMB77832.1"/>
    <property type="molecule type" value="Genomic_DNA"/>
</dbReference>
<protein>
    <submittedName>
        <fullName evidence="1">Uncharacterized protein</fullName>
    </submittedName>
</protein>
<evidence type="ECO:0000313" key="2">
    <source>
        <dbReference type="Proteomes" id="UP000192582"/>
    </source>
</evidence>
<organism evidence="1 2">
    <name type="scientific">Deinococcus hopiensis KR-140</name>
    <dbReference type="NCBI Taxonomy" id="695939"/>
    <lineage>
        <taxon>Bacteria</taxon>
        <taxon>Thermotogati</taxon>
        <taxon>Deinococcota</taxon>
        <taxon>Deinococci</taxon>
        <taxon>Deinococcales</taxon>
        <taxon>Deinococcaceae</taxon>
        <taxon>Deinococcus</taxon>
    </lineage>
</organism>
<name>A0A1W1U9X1_9DEIO</name>
<sequence length="103" mass="11645">MATARRETITCVEMGPDGESLLNEIVELAIYIDFLVVKIEEYSSYPADTINSTVKNIASKLEKLYFCALHRGIPLNTAFKVSDKRGKLYEMHLTGEGIQYRVL</sequence>